<evidence type="ECO:0000256" key="1">
    <source>
        <dbReference type="SAM" id="MobiDB-lite"/>
    </source>
</evidence>
<proteinExistence type="predicted"/>
<evidence type="ECO:0000313" key="3">
    <source>
        <dbReference type="EMBL" id="GBM16714.1"/>
    </source>
</evidence>
<gene>
    <name evidence="3" type="ORF">AVEN_160237_1</name>
    <name evidence="2" type="ORF">AVEN_97707_1</name>
</gene>
<dbReference type="Proteomes" id="UP000499080">
    <property type="component" value="Unassembled WGS sequence"/>
</dbReference>
<name>A0A4Y2DLI3_ARAVE</name>
<feature type="compositionally biased region" description="Polar residues" evidence="1">
    <location>
        <begin position="34"/>
        <end position="45"/>
    </location>
</feature>
<evidence type="ECO:0000313" key="2">
    <source>
        <dbReference type="EMBL" id="GBM16520.1"/>
    </source>
</evidence>
<keyword evidence="4" id="KW-1185">Reference proteome</keyword>
<sequence length="104" mass="11134">MNDSRHDISTGTVYGVLTSIAGLGSTPPAGGTSYHRSGGNSTPHHYYTYQGSENSLTVRIPMYEMPPGGIIGNHKENVAPSSGYPVQITDWIARGMLRTIQNSP</sequence>
<comment type="caution">
    <text evidence="3">The sequence shown here is derived from an EMBL/GenBank/DDBJ whole genome shotgun (WGS) entry which is preliminary data.</text>
</comment>
<organism evidence="3 4">
    <name type="scientific">Araneus ventricosus</name>
    <name type="common">Orbweaver spider</name>
    <name type="synonym">Epeira ventricosa</name>
    <dbReference type="NCBI Taxonomy" id="182803"/>
    <lineage>
        <taxon>Eukaryota</taxon>
        <taxon>Metazoa</taxon>
        <taxon>Ecdysozoa</taxon>
        <taxon>Arthropoda</taxon>
        <taxon>Chelicerata</taxon>
        <taxon>Arachnida</taxon>
        <taxon>Araneae</taxon>
        <taxon>Araneomorphae</taxon>
        <taxon>Entelegynae</taxon>
        <taxon>Araneoidea</taxon>
        <taxon>Araneidae</taxon>
        <taxon>Araneus</taxon>
    </lineage>
</organism>
<accession>A0A4Y2DLI3</accession>
<dbReference type="EMBL" id="BGPR01166932">
    <property type="protein sequence ID" value="GBM16714.1"/>
    <property type="molecule type" value="Genomic_DNA"/>
</dbReference>
<reference evidence="3 4" key="1">
    <citation type="journal article" date="2019" name="Sci. Rep.">
        <title>Orb-weaving spider Araneus ventricosus genome elucidates the spidroin gene catalogue.</title>
        <authorList>
            <person name="Kono N."/>
            <person name="Nakamura H."/>
            <person name="Ohtoshi R."/>
            <person name="Moran D.A.P."/>
            <person name="Shinohara A."/>
            <person name="Yoshida Y."/>
            <person name="Fujiwara M."/>
            <person name="Mori M."/>
            <person name="Tomita M."/>
            <person name="Arakawa K."/>
        </authorList>
    </citation>
    <scope>NUCLEOTIDE SEQUENCE [LARGE SCALE GENOMIC DNA]</scope>
</reference>
<feature type="region of interest" description="Disordered" evidence="1">
    <location>
        <begin position="24"/>
        <end position="45"/>
    </location>
</feature>
<dbReference type="AlphaFoldDB" id="A0A4Y2DLI3"/>
<protein>
    <submittedName>
        <fullName evidence="3">Uncharacterized protein</fullName>
    </submittedName>
</protein>
<dbReference type="EMBL" id="BGPR01166885">
    <property type="protein sequence ID" value="GBM16520.1"/>
    <property type="molecule type" value="Genomic_DNA"/>
</dbReference>
<evidence type="ECO:0000313" key="4">
    <source>
        <dbReference type="Proteomes" id="UP000499080"/>
    </source>
</evidence>